<evidence type="ECO:0000313" key="1">
    <source>
        <dbReference type="EMBL" id="PRQ02159.1"/>
    </source>
</evidence>
<dbReference type="EMBL" id="PVNK01000127">
    <property type="protein sequence ID" value="PRQ02159.1"/>
    <property type="molecule type" value="Genomic_DNA"/>
</dbReference>
<accession>A0A2S9YAN1</accession>
<name>A0A2S9YAN1_9BACT</name>
<evidence type="ECO:0000313" key="2">
    <source>
        <dbReference type="Proteomes" id="UP000237968"/>
    </source>
</evidence>
<dbReference type="AlphaFoldDB" id="A0A2S9YAN1"/>
<comment type="caution">
    <text evidence="1">The sequence shown here is derived from an EMBL/GenBank/DDBJ whole genome shotgun (WGS) entry which is preliminary data.</text>
</comment>
<reference evidence="1 2" key="1">
    <citation type="submission" date="2018-03" db="EMBL/GenBank/DDBJ databases">
        <title>Draft Genome Sequences of the Obligatory Marine Myxobacteria Enhygromyxa salina SWB005.</title>
        <authorList>
            <person name="Poehlein A."/>
            <person name="Moghaddam J.A."/>
            <person name="Harms H."/>
            <person name="Alanjari M."/>
            <person name="Koenig G.M."/>
            <person name="Daniel R."/>
            <person name="Schaeberle T.F."/>
        </authorList>
    </citation>
    <scope>NUCLEOTIDE SEQUENCE [LARGE SCALE GENOMIC DNA]</scope>
    <source>
        <strain evidence="1 2">SWB005</strain>
    </source>
</reference>
<proteinExistence type="predicted"/>
<sequence length="453" mass="50575">MSKKHFLNVAYKDLKNPGSRHFGSHTKLGINKQIVLSLRRGSGPQPQIHWDVTHAETDDEIFLPDPVFVACGTNGDKTKLYFDMRLPDIGGIDYTVMCRFGDSPRQHKVAEFQTWRRIMLSVQCPNNDCLRVFNSAFPKVKAAFKAAYIDVIKNGVIVDGEERTAERLGGARCEMYLTFKLPRWECYGQKFELKVTRDSVTGHRLWSKSGDLLVLDMSDSEHFRPQVPGTDGDLGYIEAIKVTCEGETLLEMPAERNFFPPEETEAYEKLCKIRKDNVVVVDKDSVEAATDMILDLNSEPLAAAKTKLAQGKQIEISVTMGLEQYGRTAGGATQRLPSFDLTFYPDSTAKKLAGVMTHEMAHTMGLVKQFENDKTGTPFENLMYHGNDYGGSGPHCRNNGKQVATGSTVSGYTYEYDASNGPLCTMHYKTDDGVDDGKFCLNCQGQLRRATLP</sequence>
<organism evidence="1 2">
    <name type="scientific">Enhygromyxa salina</name>
    <dbReference type="NCBI Taxonomy" id="215803"/>
    <lineage>
        <taxon>Bacteria</taxon>
        <taxon>Pseudomonadati</taxon>
        <taxon>Myxococcota</taxon>
        <taxon>Polyangia</taxon>
        <taxon>Nannocystales</taxon>
        <taxon>Nannocystaceae</taxon>
        <taxon>Enhygromyxa</taxon>
    </lineage>
</organism>
<dbReference type="Proteomes" id="UP000237968">
    <property type="component" value="Unassembled WGS sequence"/>
</dbReference>
<dbReference type="RefSeq" id="WP_106392013.1">
    <property type="nucleotide sequence ID" value="NZ_PVNK01000127.1"/>
</dbReference>
<gene>
    <name evidence="1" type="ORF">ENSA5_26180</name>
</gene>
<protein>
    <submittedName>
        <fullName evidence="1">Uncharacterized protein</fullName>
    </submittedName>
</protein>
<keyword evidence="2" id="KW-1185">Reference proteome</keyword>